<dbReference type="EMBL" id="VYZN01000014">
    <property type="protein sequence ID" value="KAE9539415.1"/>
    <property type="molecule type" value="Genomic_DNA"/>
</dbReference>
<dbReference type="PANTHER" id="PTHR24235">
    <property type="entry name" value="NEUROPEPTIDE Y RECEPTOR"/>
    <property type="match status" value="1"/>
</dbReference>
<keyword evidence="12" id="KW-1185">Reference proteome</keyword>
<sequence length="204" mass="22954">MTQYTIVRDHSGIISCMVQIALSEVYLMLIAMVTIFGVSWLPLTAINLLNDFYLQTATWKHYYLFFFSAHAVAMSSTCYNPFLYAWLNENFRKEFKQVLPCWRNGSGYGATGADLGQGRRGRVGGYRSERTCNGNDTCQETLLPTSIVLPSGRTTATTDCTGLDLVDMMCYLLDDVSAQTNDSRSRSSVLQKLLNIKEVMIVIY</sequence>
<dbReference type="Pfam" id="PF00001">
    <property type="entry name" value="7tm_1"/>
    <property type="match status" value="1"/>
</dbReference>
<feature type="transmembrane region" description="Helical" evidence="9">
    <location>
        <begin position="21"/>
        <end position="43"/>
    </location>
</feature>
<evidence type="ECO:0000256" key="6">
    <source>
        <dbReference type="ARBA" id="ARBA00023136"/>
    </source>
</evidence>
<keyword evidence="3 9" id="KW-0812">Transmembrane</keyword>
<evidence type="ECO:0000256" key="2">
    <source>
        <dbReference type="ARBA" id="ARBA00010663"/>
    </source>
</evidence>
<keyword evidence="7" id="KW-0675">Receptor</keyword>
<reference evidence="11 12" key="1">
    <citation type="submission" date="2019-08" db="EMBL/GenBank/DDBJ databases">
        <title>The genome of the soybean aphid Biotype 1, its phylome, world population structure and adaptation to the North American continent.</title>
        <authorList>
            <person name="Giordano R."/>
            <person name="Donthu R.K."/>
            <person name="Hernandez A.G."/>
            <person name="Wright C.L."/>
            <person name="Zimin A.V."/>
        </authorList>
    </citation>
    <scope>NUCLEOTIDE SEQUENCE [LARGE SCALE GENOMIC DNA]</scope>
    <source>
        <tissue evidence="11">Whole aphids</tissue>
    </source>
</reference>
<feature type="transmembrane region" description="Helical" evidence="9">
    <location>
        <begin position="63"/>
        <end position="87"/>
    </location>
</feature>
<keyword evidence="8" id="KW-0807">Transducer</keyword>
<dbReference type="Gene3D" id="1.20.1070.10">
    <property type="entry name" value="Rhodopsin 7-helix transmembrane proteins"/>
    <property type="match status" value="1"/>
</dbReference>
<dbReference type="OrthoDB" id="9046662at2759"/>
<dbReference type="GO" id="GO:0008188">
    <property type="term" value="F:neuropeptide receptor activity"/>
    <property type="evidence" value="ECO:0007669"/>
    <property type="project" value="TreeGrafter"/>
</dbReference>
<dbReference type="PROSITE" id="PS50262">
    <property type="entry name" value="G_PROTEIN_RECEP_F1_2"/>
    <property type="match status" value="1"/>
</dbReference>
<dbReference type="GO" id="GO:0043005">
    <property type="term" value="C:neuron projection"/>
    <property type="evidence" value="ECO:0007669"/>
    <property type="project" value="TreeGrafter"/>
</dbReference>
<evidence type="ECO:0000259" key="10">
    <source>
        <dbReference type="PROSITE" id="PS50262"/>
    </source>
</evidence>
<dbReference type="InterPro" id="IPR000276">
    <property type="entry name" value="GPCR_Rhodpsn"/>
</dbReference>
<dbReference type="GO" id="GO:0005886">
    <property type="term" value="C:plasma membrane"/>
    <property type="evidence" value="ECO:0007669"/>
    <property type="project" value="TreeGrafter"/>
</dbReference>
<keyword evidence="4 9" id="KW-1133">Transmembrane helix</keyword>
<keyword evidence="5" id="KW-0297">G-protein coupled receptor</keyword>
<dbReference type="AlphaFoldDB" id="A0A6G0TUI0"/>
<evidence type="ECO:0000256" key="3">
    <source>
        <dbReference type="ARBA" id="ARBA00022692"/>
    </source>
</evidence>
<evidence type="ECO:0000256" key="5">
    <source>
        <dbReference type="ARBA" id="ARBA00023040"/>
    </source>
</evidence>
<evidence type="ECO:0000256" key="8">
    <source>
        <dbReference type="ARBA" id="ARBA00023224"/>
    </source>
</evidence>
<gene>
    <name evidence="11" type="ORF">AGLY_004667</name>
</gene>
<evidence type="ECO:0000256" key="4">
    <source>
        <dbReference type="ARBA" id="ARBA00022989"/>
    </source>
</evidence>
<comment type="subcellular location">
    <subcellularLocation>
        <location evidence="1">Membrane</location>
        <topology evidence="1">Multi-pass membrane protein</topology>
    </subcellularLocation>
</comment>
<keyword evidence="6 9" id="KW-0472">Membrane</keyword>
<evidence type="ECO:0000256" key="7">
    <source>
        <dbReference type="ARBA" id="ARBA00023170"/>
    </source>
</evidence>
<accession>A0A6G0TUI0</accession>
<dbReference type="GO" id="GO:0042923">
    <property type="term" value="F:neuropeptide binding"/>
    <property type="evidence" value="ECO:0007669"/>
    <property type="project" value="TreeGrafter"/>
</dbReference>
<dbReference type="PANTHER" id="PTHR24235:SF29">
    <property type="entry name" value="GH23382P"/>
    <property type="match status" value="1"/>
</dbReference>
<organism evidence="11 12">
    <name type="scientific">Aphis glycines</name>
    <name type="common">Soybean aphid</name>
    <dbReference type="NCBI Taxonomy" id="307491"/>
    <lineage>
        <taxon>Eukaryota</taxon>
        <taxon>Metazoa</taxon>
        <taxon>Ecdysozoa</taxon>
        <taxon>Arthropoda</taxon>
        <taxon>Hexapoda</taxon>
        <taxon>Insecta</taxon>
        <taxon>Pterygota</taxon>
        <taxon>Neoptera</taxon>
        <taxon>Paraneoptera</taxon>
        <taxon>Hemiptera</taxon>
        <taxon>Sternorrhyncha</taxon>
        <taxon>Aphidomorpha</taxon>
        <taxon>Aphidoidea</taxon>
        <taxon>Aphididae</taxon>
        <taxon>Aphidini</taxon>
        <taxon>Aphis</taxon>
        <taxon>Aphis</taxon>
    </lineage>
</organism>
<dbReference type="SUPFAM" id="SSF81321">
    <property type="entry name" value="Family A G protein-coupled receptor-like"/>
    <property type="match status" value="1"/>
</dbReference>
<name>A0A6G0TUI0_APHGL</name>
<evidence type="ECO:0000256" key="9">
    <source>
        <dbReference type="SAM" id="Phobius"/>
    </source>
</evidence>
<feature type="domain" description="G-protein coupled receptors family 1 profile" evidence="10">
    <location>
        <begin position="1"/>
        <end position="84"/>
    </location>
</feature>
<evidence type="ECO:0000256" key="1">
    <source>
        <dbReference type="ARBA" id="ARBA00004141"/>
    </source>
</evidence>
<dbReference type="Proteomes" id="UP000475862">
    <property type="component" value="Unassembled WGS sequence"/>
</dbReference>
<comment type="similarity">
    <text evidence="2">Belongs to the G-protein coupled receptor 1 family.</text>
</comment>
<dbReference type="PRINTS" id="PR00237">
    <property type="entry name" value="GPCRRHODOPSN"/>
</dbReference>
<proteinExistence type="inferred from homology"/>
<evidence type="ECO:0000313" key="12">
    <source>
        <dbReference type="Proteomes" id="UP000475862"/>
    </source>
</evidence>
<comment type="caution">
    <text evidence="11">The sequence shown here is derived from an EMBL/GenBank/DDBJ whole genome shotgun (WGS) entry which is preliminary data.</text>
</comment>
<dbReference type="InterPro" id="IPR017452">
    <property type="entry name" value="GPCR_Rhodpsn_7TM"/>
</dbReference>
<evidence type="ECO:0000313" key="11">
    <source>
        <dbReference type="EMBL" id="KAE9539415.1"/>
    </source>
</evidence>
<protein>
    <recommendedName>
        <fullName evidence="10">G-protein coupled receptors family 1 profile domain-containing protein</fullName>
    </recommendedName>
</protein>